<evidence type="ECO:0000313" key="14">
    <source>
        <dbReference type="EMBL" id="RMA79049.1"/>
    </source>
</evidence>
<comment type="similarity">
    <text evidence="5 12">Belongs to the purine/pyrimidine phosphoribosyltransferase family.</text>
</comment>
<organism evidence="14 15">
    <name type="scientific">Metamycoplasma subdolum</name>
    <dbReference type="NCBI Taxonomy" id="92407"/>
    <lineage>
        <taxon>Bacteria</taxon>
        <taxon>Bacillati</taxon>
        <taxon>Mycoplasmatota</taxon>
        <taxon>Mycoplasmoidales</taxon>
        <taxon>Metamycoplasmataceae</taxon>
        <taxon>Metamycoplasma</taxon>
    </lineage>
</organism>
<dbReference type="Gene3D" id="3.40.50.2020">
    <property type="match status" value="1"/>
</dbReference>
<dbReference type="FunFam" id="3.40.50.2020:FF:000004">
    <property type="entry name" value="Adenine phosphoribosyltransferase"/>
    <property type="match status" value="1"/>
</dbReference>
<dbReference type="GO" id="GO:0003999">
    <property type="term" value="F:adenine phosphoribosyltransferase activity"/>
    <property type="evidence" value="ECO:0007669"/>
    <property type="project" value="UniProtKB-UniRule"/>
</dbReference>
<comment type="function">
    <text evidence="2 12">Catalyzes a salvage reaction resulting in the formation of AMP, that is energically less costly than de novo synthesis.</text>
</comment>
<dbReference type="AlphaFoldDB" id="A0A3M0A699"/>
<evidence type="ECO:0000256" key="11">
    <source>
        <dbReference type="ARBA" id="ARBA00022726"/>
    </source>
</evidence>
<evidence type="ECO:0000256" key="4">
    <source>
        <dbReference type="ARBA" id="ARBA00004659"/>
    </source>
</evidence>
<evidence type="ECO:0000256" key="3">
    <source>
        <dbReference type="ARBA" id="ARBA00004496"/>
    </source>
</evidence>
<gene>
    <name evidence="12" type="primary">apt</name>
    <name evidence="14" type="ORF">JN00_0096</name>
</gene>
<comment type="pathway">
    <text evidence="4 12">Purine metabolism; AMP biosynthesis via salvage pathway; AMP from adenine: step 1/1.</text>
</comment>
<comment type="subunit">
    <text evidence="6 12">Homodimer.</text>
</comment>
<dbReference type="Proteomes" id="UP000267246">
    <property type="component" value="Unassembled WGS sequence"/>
</dbReference>
<reference evidence="14 15" key="1">
    <citation type="submission" date="2018-10" db="EMBL/GenBank/DDBJ databases">
        <title>Genomic Encyclopedia of Archaeal and Bacterial Type Strains, Phase II (KMG-II): from individual species to whole genera.</title>
        <authorList>
            <person name="Goeker M."/>
        </authorList>
    </citation>
    <scope>NUCLEOTIDE SEQUENCE [LARGE SCALE GENOMIC DNA]</scope>
    <source>
        <strain evidence="14 15">ATCC 29870</strain>
    </source>
</reference>
<keyword evidence="11 12" id="KW-0660">Purine salvage</keyword>
<feature type="domain" description="Phosphoribosyltransferase" evidence="13">
    <location>
        <begin position="38"/>
        <end position="147"/>
    </location>
</feature>
<evidence type="ECO:0000256" key="7">
    <source>
        <dbReference type="ARBA" id="ARBA00011893"/>
    </source>
</evidence>
<dbReference type="GO" id="GO:0016208">
    <property type="term" value="F:AMP binding"/>
    <property type="evidence" value="ECO:0007669"/>
    <property type="project" value="TreeGrafter"/>
</dbReference>
<evidence type="ECO:0000256" key="8">
    <source>
        <dbReference type="ARBA" id="ARBA00022490"/>
    </source>
</evidence>
<evidence type="ECO:0000256" key="10">
    <source>
        <dbReference type="ARBA" id="ARBA00022679"/>
    </source>
</evidence>
<dbReference type="PANTHER" id="PTHR32315">
    <property type="entry name" value="ADENINE PHOSPHORIBOSYLTRANSFERASE"/>
    <property type="match status" value="1"/>
</dbReference>
<protein>
    <recommendedName>
        <fullName evidence="7 12">Adenine phosphoribosyltransferase</fullName>
        <shortName evidence="12">APRT</shortName>
        <ecNumber evidence="7 12">2.4.2.7</ecNumber>
    </recommendedName>
</protein>
<dbReference type="InterPro" id="IPR029057">
    <property type="entry name" value="PRTase-like"/>
</dbReference>
<evidence type="ECO:0000256" key="9">
    <source>
        <dbReference type="ARBA" id="ARBA00022676"/>
    </source>
</evidence>
<evidence type="ECO:0000256" key="2">
    <source>
        <dbReference type="ARBA" id="ARBA00003968"/>
    </source>
</evidence>
<evidence type="ECO:0000256" key="5">
    <source>
        <dbReference type="ARBA" id="ARBA00008391"/>
    </source>
</evidence>
<dbReference type="GO" id="GO:0006166">
    <property type="term" value="P:purine ribonucleoside salvage"/>
    <property type="evidence" value="ECO:0007669"/>
    <property type="project" value="UniProtKB-UniRule"/>
</dbReference>
<dbReference type="EMBL" id="REFI01000005">
    <property type="protein sequence ID" value="RMA79049.1"/>
    <property type="molecule type" value="Genomic_DNA"/>
</dbReference>
<dbReference type="InterPro" id="IPR050054">
    <property type="entry name" value="UPRTase/APRTase"/>
</dbReference>
<dbReference type="GO" id="GO:0002055">
    <property type="term" value="F:adenine binding"/>
    <property type="evidence" value="ECO:0007669"/>
    <property type="project" value="TreeGrafter"/>
</dbReference>
<dbReference type="InterPro" id="IPR005764">
    <property type="entry name" value="Ade_phspho_trans"/>
</dbReference>
<keyword evidence="15" id="KW-1185">Reference proteome</keyword>
<evidence type="ECO:0000256" key="6">
    <source>
        <dbReference type="ARBA" id="ARBA00011738"/>
    </source>
</evidence>
<evidence type="ECO:0000259" key="13">
    <source>
        <dbReference type="Pfam" id="PF00156"/>
    </source>
</evidence>
<keyword evidence="8 12" id="KW-0963">Cytoplasm</keyword>
<dbReference type="InterPro" id="IPR000836">
    <property type="entry name" value="PRTase_dom"/>
</dbReference>
<dbReference type="Pfam" id="PF00156">
    <property type="entry name" value="Pribosyltran"/>
    <property type="match status" value="1"/>
</dbReference>
<dbReference type="OrthoDB" id="9803963at2"/>
<dbReference type="NCBIfam" id="TIGR01090">
    <property type="entry name" value="apt"/>
    <property type="match status" value="1"/>
</dbReference>
<accession>A0A3M0A699</accession>
<dbReference type="CDD" id="cd06223">
    <property type="entry name" value="PRTases_typeI"/>
    <property type="match status" value="1"/>
</dbReference>
<dbReference type="SUPFAM" id="SSF53271">
    <property type="entry name" value="PRTase-like"/>
    <property type="match status" value="1"/>
</dbReference>
<dbReference type="NCBIfam" id="NF002636">
    <property type="entry name" value="PRK02304.1-5"/>
    <property type="match status" value="1"/>
</dbReference>
<comment type="catalytic activity">
    <reaction evidence="1 12">
        <text>AMP + diphosphate = 5-phospho-alpha-D-ribose 1-diphosphate + adenine</text>
        <dbReference type="Rhea" id="RHEA:16609"/>
        <dbReference type="ChEBI" id="CHEBI:16708"/>
        <dbReference type="ChEBI" id="CHEBI:33019"/>
        <dbReference type="ChEBI" id="CHEBI:58017"/>
        <dbReference type="ChEBI" id="CHEBI:456215"/>
        <dbReference type="EC" id="2.4.2.7"/>
    </reaction>
</comment>
<dbReference type="EC" id="2.4.2.7" evidence="7 12"/>
<sequence length="169" mass="18752">MDLKKYIRTVEDFPEKGIKFKDISLLLANGEALSYTIEKMAELAKDADVIVGPDARGFLFGTPVAARLKKPFIMVRKAGKLPGEVVRCNYGLEYGRSVLEIQKGIVKPGQKAVIIDDVLATGGTLKAIMKLLKDQEVEVLKIIVLMELEGFDARKKLNTNVESLIFIKE</sequence>
<evidence type="ECO:0000256" key="12">
    <source>
        <dbReference type="HAMAP-Rule" id="MF_00004"/>
    </source>
</evidence>
<dbReference type="GO" id="GO:0006168">
    <property type="term" value="P:adenine salvage"/>
    <property type="evidence" value="ECO:0007669"/>
    <property type="project" value="InterPro"/>
</dbReference>
<dbReference type="GO" id="GO:0044209">
    <property type="term" value="P:AMP salvage"/>
    <property type="evidence" value="ECO:0007669"/>
    <property type="project" value="UniProtKB-UniRule"/>
</dbReference>
<proteinExistence type="inferred from homology"/>
<keyword evidence="9 12" id="KW-0328">Glycosyltransferase</keyword>
<comment type="caution">
    <text evidence="14">The sequence shown here is derived from an EMBL/GenBank/DDBJ whole genome shotgun (WGS) entry which is preliminary data.</text>
</comment>
<keyword evidence="10 12" id="KW-0808">Transferase</keyword>
<comment type="subcellular location">
    <subcellularLocation>
        <location evidence="3 12">Cytoplasm</location>
    </subcellularLocation>
</comment>
<dbReference type="RefSeq" id="WP_121940591.1">
    <property type="nucleotide sequence ID" value="NZ_CP137846.1"/>
</dbReference>
<evidence type="ECO:0000256" key="1">
    <source>
        <dbReference type="ARBA" id="ARBA00000868"/>
    </source>
</evidence>
<name>A0A3M0A699_9BACT</name>
<dbReference type="GO" id="GO:0005737">
    <property type="term" value="C:cytoplasm"/>
    <property type="evidence" value="ECO:0007669"/>
    <property type="project" value="UniProtKB-SubCell"/>
</dbReference>
<dbReference type="HAMAP" id="MF_00004">
    <property type="entry name" value="Aden_phosphoribosyltr"/>
    <property type="match status" value="1"/>
</dbReference>
<dbReference type="UniPathway" id="UPA00588">
    <property type="reaction ID" value="UER00646"/>
</dbReference>
<dbReference type="PANTHER" id="PTHR32315:SF3">
    <property type="entry name" value="ADENINE PHOSPHORIBOSYLTRANSFERASE"/>
    <property type="match status" value="1"/>
</dbReference>
<evidence type="ECO:0000313" key="15">
    <source>
        <dbReference type="Proteomes" id="UP000267246"/>
    </source>
</evidence>